<evidence type="ECO:0000313" key="2">
    <source>
        <dbReference type="Proteomes" id="UP000236318"/>
    </source>
</evidence>
<protein>
    <submittedName>
        <fullName evidence="1">Uncharacterized protein</fullName>
    </submittedName>
</protein>
<dbReference type="AlphaFoldDB" id="A0A2K4Y3N2"/>
<sequence length="248" mass="27730">VCACGTAVDVTDLSSTLRHTEDIALQTDSVCRLVWYHSGRYENWPDLEAYTADVTAMAMQTAGRISILDPDRIIATKLSLAVHLGTYEATIENLLRRLDRPGLCRSLRDEVLHRVEIALPHPDDLHFKVTDEFCTMFNDVELAQLQALGARAVRYVNLHEAIGSVPLAIDPVLVCTVSTIELPVAESTLAEIAVWSELLGVRKRASVVTTNGRLASLASHRFVRQQFSHCLNQNRRKYNLLRRWAGRG</sequence>
<proteinExistence type="predicted"/>
<organism evidence="1 2">
    <name type="scientific">Mycobacterium ahvazicum</name>
    <dbReference type="NCBI Taxonomy" id="1964395"/>
    <lineage>
        <taxon>Bacteria</taxon>
        <taxon>Bacillati</taxon>
        <taxon>Actinomycetota</taxon>
        <taxon>Actinomycetes</taxon>
        <taxon>Mycobacteriales</taxon>
        <taxon>Mycobacteriaceae</taxon>
        <taxon>Mycobacterium</taxon>
        <taxon>Mycobacterium simiae complex</taxon>
    </lineage>
</organism>
<dbReference type="EMBL" id="FXEG02000001">
    <property type="protein sequence ID" value="SOX51357.1"/>
    <property type="molecule type" value="Genomic_DNA"/>
</dbReference>
<name>A0A2K4Y3N2_9MYCO</name>
<gene>
    <name evidence="1" type="ORF">MAAFP003_17</name>
</gene>
<keyword evidence="2" id="KW-1185">Reference proteome</keyword>
<feature type="non-terminal residue" evidence="1">
    <location>
        <position position="1"/>
    </location>
</feature>
<evidence type="ECO:0000313" key="1">
    <source>
        <dbReference type="EMBL" id="SOX51357.1"/>
    </source>
</evidence>
<reference evidence="1" key="1">
    <citation type="submission" date="2018-01" db="EMBL/GenBank/DDBJ databases">
        <authorList>
            <consortium name="Urmite Genomes"/>
        </authorList>
    </citation>
    <scope>NUCLEOTIDE SEQUENCE [LARGE SCALE GENOMIC DNA]</scope>
    <source>
        <strain evidence="1">AFP003</strain>
    </source>
</reference>
<dbReference type="Proteomes" id="UP000236318">
    <property type="component" value="Unassembled WGS sequence"/>
</dbReference>
<accession>A0A2K4Y3N2</accession>
<comment type="caution">
    <text evidence="1">The sequence shown here is derived from an EMBL/GenBank/DDBJ whole genome shotgun (WGS) entry which is preliminary data.</text>
</comment>